<accession>A0AAD8S108</accession>
<protein>
    <recommendedName>
        <fullName evidence="1">F-box domain-containing protein</fullName>
    </recommendedName>
</protein>
<dbReference type="SUPFAM" id="SSF81383">
    <property type="entry name" value="F-box domain"/>
    <property type="match status" value="1"/>
</dbReference>
<name>A0AAD8S108_LOLMU</name>
<dbReference type="AlphaFoldDB" id="A0AAD8S108"/>
<dbReference type="EMBL" id="JAUUTY010000004">
    <property type="protein sequence ID" value="KAK1642510.1"/>
    <property type="molecule type" value="Genomic_DNA"/>
</dbReference>
<dbReference type="InterPro" id="IPR036047">
    <property type="entry name" value="F-box-like_dom_sf"/>
</dbReference>
<feature type="domain" description="F-box" evidence="1">
    <location>
        <begin position="8"/>
        <end position="40"/>
    </location>
</feature>
<dbReference type="Proteomes" id="UP001231189">
    <property type="component" value="Unassembled WGS sequence"/>
</dbReference>
<evidence type="ECO:0000313" key="2">
    <source>
        <dbReference type="EMBL" id="KAK1642510.1"/>
    </source>
</evidence>
<keyword evidence="3" id="KW-1185">Reference proteome</keyword>
<proteinExistence type="predicted"/>
<evidence type="ECO:0000313" key="3">
    <source>
        <dbReference type="Proteomes" id="UP001231189"/>
    </source>
</evidence>
<dbReference type="Pfam" id="PF00646">
    <property type="entry name" value="F-box"/>
    <property type="match status" value="1"/>
</dbReference>
<gene>
    <name evidence="2" type="ORF">QYE76_060315</name>
</gene>
<sequence>MVARWRYPYELLEKIIRLLNPLGRAAVRLVCSSWRSNVRKAPPIPLPDGYPFLPFGRPGPGSGGSRAFFSIQCRDILRFALRAGLCCGHIGGWLAMALEGRLEARSATSSPASSSLCHSLP</sequence>
<evidence type="ECO:0000259" key="1">
    <source>
        <dbReference type="Pfam" id="PF00646"/>
    </source>
</evidence>
<dbReference type="InterPro" id="IPR001810">
    <property type="entry name" value="F-box_dom"/>
</dbReference>
<reference evidence="2" key="1">
    <citation type="submission" date="2023-07" db="EMBL/GenBank/DDBJ databases">
        <title>A chromosome-level genome assembly of Lolium multiflorum.</title>
        <authorList>
            <person name="Chen Y."/>
            <person name="Copetti D."/>
            <person name="Kolliker R."/>
            <person name="Studer B."/>
        </authorList>
    </citation>
    <scope>NUCLEOTIDE SEQUENCE</scope>
    <source>
        <strain evidence="2">02402/16</strain>
        <tissue evidence="2">Leaf</tissue>
    </source>
</reference>
<organism evidence="2 3">
    <name type="scientific">Lolium multiflorum</name>
    <name type="common">Italian ryegrass</name>
    <name type="synonym">Lolium perenne subsp. multiflorum</name>
    <dbReference type="NCBI Taxonomy" id="4521"/>
    <lineage>
        <taxon>Eukaryota</taxon>
        <taxon>Viridiplantae</taxon>
        <taxon>Streptophyta</taxon>
        <taxon>Embryophyta</taxon>
        <taxon>Tracheophyta</taxon>
        <taxon>Spermatophyta</taxon>
        <taxon>Magnoliopsida</taxon>
        <taxon>Liliopsida</taxon>
        <taxon>Poales</taxon>
        <taxon>Poaceae</taxon>
        <taxon>BOP clade</taxon>
        <taxon>Pooideae</taxon>
        <taxon>Poodae</taxon>
        <taxon>Poeae</taxon>
        <taxon>Poeae Chloroplast Group 2 (Poeae type)</taxon>
        <taxon>Loliodinae</taxon>
        <taxon>Loliinae</taxon>
        <taxon>Lolium</taxon>
    </lineage>
</organism>
<comment type="caution">
    <text evidence="2">The sequence shown here is derived from an EMBL/GenBank/DDBJ whole genome shotgun (WGS) entry which is preliminary data.</text>
</comment>